<proteinExistence type="predicted"/>
<gene>
    <name evidence="1" type="ORF">DORFOR_01258</name>
</gene>
<organism evidence="1 2">
    <name type="scientific">Dorea formicigenerans ATCC 27755</name>
    <dbReference type="NCBI Taxonomy" id="411461"/>
    <lineage>
        <taxon>Bacteria</taxon>
        <taxon>Bacillati</taxon>
        <taxon>Bacillota</taxon>
        <taxon>Clostridia</taxon>
        <taxon>Lachnospirales</taxon>
        <taxon>Lachnospiraceae</taxon>
        <taxon>Dorea</taxon>
    </lineage>
</organism>
<dbReference type="AlphaFoldDB" id="B0G4R8"/>
<protein>
    <submittedName>
        <fullName evidence="1">Uncharacterized protein</fullName>
    </submittedName>
</protein>
<dbReference type="PaxDb" id="411461-DORFOR_01258"/>
<dbReference type="Proteomes" id="UP000005359">
    <property type="component" value="Unassembled WGS sequence"/>
</dbReference>
<reference evidence="1 2" key="2">
    <citation type="submission" date="2007-10" db="EMBL/GenBank/DDBJ databases">
        <authorList>
            <person name="Fulton L."/>
            <person name="Clifton S."/>
            <person name="Fulton B."/>
            <person name="Xu J."/>
            <person name="Minx P."/>
            <person name="Pepin K.H."/>
            <person name="Johnson M."/>
            <person name="Thiruvilangam P."/>
            <person name="Bhonagiri V."/>
            <person name="Nash W.E."/>
            <person name="Wang C."/>
            <person name="Mardis E.R."/>
            <person name="Wilson R.K."/>
        </authorList>
    </citation>
    <scope>NUCLEOTIDE SEQUENCE [LARGE SCALE GENOMIC DNA]</scope>
    <source>
        <strain evidence="1 2">ATCC 27755</strain>
    </source>
</reference>
<evidence type="ECO:0000313" key="2">
    <source>
        <dbReference type="Proteomes" id="UP000005359"/>
    </source>
</evidence>
<dbReference type="STRING" id="411461.DORFOR_01258"/>
<name>B0G4R8_9FIRM</name>
<sequence>MPLFLIKKENKIFNKIFSEYIQVYDILFVNSDCLDRNDEKVKNNAIDYNNKKA</sequence>
<reference evidence="1 2" key="1">
    <citation type="submission" date="2007-10" db="EMBL/GenBank/DDBJ databases">
        <title>Draft genome sequence of Dorea formicigenerans(ATCC 27755).</title>
        <authorList>
            <person name="Sudarsanam P."/>
            <person name="Ley R."/>
            <person name="Guruge J."/>
            <person name="Turnbaugh P.J."/>
            <person name="Mahowald M."/>
            <person name="Liep D."/>
            <person name="Gordon J."/>
        </authorList>
    </citation>
    <scope>NUCLEOTIDE SEQUENCE [LARGE SCALE GENOMIC DNA]</scope>
    <source>
        <strain evidence="1 2">ATCC 27755</strain>
    </source>
</reference>
<accession>B0G4R8</accession>
<dbReference type="EMBL" id="AAXA02000012">
    <property type="protein sequence ID" value="EDR47292.1"/>
    <property type="molecule type" value="Genomic_DNA"/>
</dbReference>
<comment type="caution">
    <text evidence="1">The sequence shown here is derived from an EMBL/GenBank/DDBJ whole genome shotgun (WGS) entry which is preliminary data.</text>
</comment>
<evidence type="ECO:0000313" key="1">
    <source>
        <dbReference type="EMBL" id="EDR47292.1"/>
    </source>
</evidence>